<dbReference type="EMBL" id="CP021455">
    <property type="protein sequence ID" value="ARU05770.1"/>
    <property type="molecule type" value="Genomic_DNA"/>
</dbReference>
<organism evidence="5 6">
    <name type="scientific">Comamonas serinivorans</name>
    <dbReference type="NCBI Taxonomy" id="1082851"/>
    <lineage>
        <taxon>Bacteria</taxon>
        <taxon>Pseudomonadati</taxon>
        <taxon>Pseudomonadota</taxon>
        <taxon>Betaproteobacteria</taxon>
        <taxon>Burkholderiales</taxon>
        <taxon>Comamonadaceae</taxon>
        <taxon>Comamonas</taxon>
    </lineage>
</organism>
<dbReference type="InterPro" id="IPR024060">
    <property type="entry name" value="Ureidoglycolate_lyase_dom_sf"/>
</dbReference>
<dbReference type="PANTHER" id="PTHR21221:SF1">
    <property type="entry name" value="UREIDOGLYCOLATE LYASE"/>
    <property type="match status" value="1"/>
</dbReference>
<dbReference type="InterPro" id="IPR007247">
    <property type="entry name" value="Ureidogly_lyase"/>
</dbReference>
<dbReference type="EC" id="3.5.1.116" evidence="5"/>
<dbReference type="PIRSF" id="PIRSF017306">
    <property type="entry name" value="Ureidogly_hydro"/>
    <property type="match status" value="1"/>
</dbReference>
<keyword evidence="6" id="KW-1185">Reference proteome</keyword>
<evidence type="ECO:0000256" key="2">
    <source>
        <dbReference type="ARBA" id="ARBA00022631"/>
    </source>
</evidence>
<evidence type="ECO:0000256" key="4">
    <source>
        <dbReference type="ARBA" id="ARBA00047684"/>
    </source>
</evidence>
<evidence type="ECO:0000256" key="3">
    <source>
        <dbReference type="ARBA" id="ARBA00023239"/>
    </source>
</evidence>
<dbReference type="SUPFAM" id="SSF51182">
    <property type="entry name" value="RmlC-like cupins"/>
    <property type="match status" value="1"/>
</dbReference>
<proteinExistence type="predicted"/>
<evidence type="ECO:0000256" key="1">
    <source>
        <dbReference type="ARBA" id="ARBA00011738"/>
    </source>
</evidence>
<comment type="catalytic activity">
    <reaction evidence="4">
        <text>(S)-ureidoglycolate = urea + glyoxylate</text>
        <dbReference type="Rhea" id="RHEA:11304"/>
        <dbReference type="ChEBI" id="CHEBI:16199"/>
        <dbReference type="ChEBI" id="CHEBI:36655"/>
        <dbReference type="ChEBI" id="CHEBI:57296"/>
        <dbReference type="EC" id="4.3.2.3"/>
    </reaction>
</comment>
<evidence type="ECO:0000313" key="5">
    <source>
        <dbReference type="EMBL" id="ARU05770.1"/>
    </source>
</evidence>
<dbReference type="GO" id="GO:0006144">
    <property type="term" value="P:purine nucleobase metabolic process"/>
    <property type="evidence" value="ECO:0007669"/>
    <property type="project" value="UniProtKB-KW"/>
</dbReference>
<dbReference type="InterPro" id="IPR047233">
    <property type="entry name" value="UAH_cupin"/>
</dbReference>
<dbReference type="CDD" id="cd20298">
    <property type="entry name" value="cupin_UAH"/>
    <property type="match status" value="1"/>
</dbReference>
<keyword evidence="5" id="KW-0378">Hydrolase</keyword>
<dbReference type="GO" id="GO:0000256">
    <property type="term" value="P:allantoin catabolic process"/>
    <property type="evidence" value="ECO:0007669"/>
    <property type="project" value="InterPro"/>
</dbReference>
<dbReference type="GO" id="GO:0050385">
    <property type="term" value="F:ureidoglycolate lyase activity"/>
    <property type="evidence" value="ECO:0007669"/>
    <property type="project" value="UniProtKB-EC"/>
</dbReference>
<dbReference type="GO" id="GO:0004848">
    <property type="term" value="F:ureidoglycolate hydrolase activity"/>
    <property type="evidence" value="ECO:0007669"/>
    <property type="project" value="UniProtKB-EC"/>
</dbReference>
<dbReference type="NCBIfam" id="NF009932">
    <property type="entry name" value="PRK13395.1"/>
    <property type="match status" value="1"/>
</dbReference>
<accession>A0A1Y0EQR5</accession>
<dbReference type="Proteomes" id="UP000196138">
    <property type="component" value="Chromosome"/>
</dbReference>
<dbReference type="Gene3D" id="2.60.120.480">
    <property type="entry name" value="Ureidoglycolate hydrolase"/>
    <property type="match status" value="1"/>
</dbReference>
<dbReference type="AlphaFoldDB" id="A0A1Y0EQR5"/>
<dbReference type="PANTHER" id="PTHR21221">
    <property type="entry name" value="UREIDOGLYCOLATE HYDROLASE"/>
    <property type="match status" value="1"/>
</dbReference>
<dbReference type="OrthoDB" id="9804602at2"/>
<dbReference type="RefSeq" id="WP_087282260.1">
    <property type="nucleotide sequence ID" value="NZ_CP021455.1"/>
</dbReference>
<dbReference type="Pfam" id="PF04115">
    <property type="entry name" value="Ureidogly_lyase"/>
    <property type="match status" value="1"/>
</dbReference>
<gene>
    <name evidence="5" type="ORF">CCO03_14710</name>
</gene>
<sequence length="173" mass="18528">MDVSAPVVAHALVAQPLTRAAFAEFGDVIEAEGLDALAINGGKTARFDDLARIETLGEGARPVLSLFHTQPYALPLLAHELERHPCGSQAFVPLDGQAFLVVVAPPGDQPRADAVRAFWTDGRQGVNYRAGVWHHSLLVLDRPSRFVVVDRAGPGPNCDVAALDRPVSITLPR</sequence>
<keyword evidence="3 5" id="KW-0456">Lyase</keyword>
<dbReference type="KEGG" id="cser:CCO03_14710"/>
<keyword evidence="2" id="KW-0659">Purine metabolism</keyword>
<protein>
    <submittedName>
        <fullName evidence="5">Ureidoglycolate lyase</fullName>
        <ecNumber evidence="5">3.5.1.116</ecNumber>
    </submittedName>
</protein>
<reference evidence="5 6" key="1">
    <citation type="submission" date="2017-05" db="EMBL/GenBank/DDBJ databases">
        <authorList>
            <person name="Song R."/>
            <person name="Chenine A.L."/>
            <person name="Ruprecht R.M."/>
        </authorList>
    </citation>
    <scope>NUCLEOTIDE SEQUENCE [LARGE SCALE GENOMIC DNA]</scope>
    <source>
        <strain evidence="5 6">DSM 26136</strain>
    </source>
</reference>
<name>A0A1Y0EQR5_9BURK</name>
<dbReference type="InterPro" id="IPR011051">
    <property type="entry name" value="RmlC_Cupin_sf"/>
</dbReference>
<comment type="subunit">
    <text evidence="1">Homodimer.</text>
</comment>
<evidence type="ECO:0000313" key="6">
    <source>
        <dbReference type="Proteomes" id="UP000196138"/>
    </source>
</evidence>